<organism evidence="2 3">
    <name type="scientific">Pristionchus entomophagus</name>
    <dbReference type="NCBI Taxonomy" id="358040"/>
    <lineage>
        <taxon>Eukaryota</taxon>
        <taxon>Metazoa</taxon>
        <taxon>Ecdysozoa</taxon>
        <taxon>Nematoda</taxon>
        <taxon>Chromadorea</taxon>
        <taxon>Rhabditida</taxon>
        <taxon>Rhabditina</taxon>
        <taxon>Diplogasteromorpha</taxon>
        <taxon>Diplogasteroidea</taxon>
        <taxon>Neodiplogasteridae</taxon>
        <taxon>Pristionchus</taxon>
    </lineage>
</organism>
<evidence type="ECO:0000313" key="3">
    <source>
        <dbReference type="Proteomes" id="UP001432027"/>
    </source>
</evidence>
<accession>A0AAV5UJ95</accession>
<keyword evidence="1" id="KW-0472">Membrane</keyword>
<keyword evidence="1" id="KW-1133">Transmembrane helix</keyword>
<dbReference type="Proteomes" id="UP001432027">
    <property type="component" value="Unassembled WGS sequence"/>
</dbReference>
<proteinExistence type="predicted"/>
<evidence type="ECO:0000256" key="1">
    <source>
        <dbReference type="SAM" id="Phobius"/>
    </source>
</evidence>
<gene>
    <name evidence="2" type="ORF">PENTCL1PPCAC_28114</name>
</gene>
<dbReference type="EMBL" id="BTSX01000006">
    <property type="protein sequence ID" value="GMT05940.1"/>
    <property type="molecule type" value="Genomic_DNA"/>
</dbReference>
<name>A0AAV5UJ95_9BILA</name>
<evidence type="ECO:0008006" key="4">
    <source>
        <dbReference type="Google" id="ProtNLM"/>
    </source>
</evidence>
<keyword evidence="3" id="KW-1185">Reference proteome</keyword>
<feature type="non-terminal residue" evidence="2">
    <location>
        <position position="1"/>
    </location>
</feature>
<keyword evidence="1" id="KW-0812">Transmembrane</keyword>
<protein>
    <recommendedName>
        <fullName evidence="4">G protein-coupled receptor</fullName>
    </recommendedName>
</protein>
<evidence type="ECO:0000313" key="2">
    <source>
        <dbReference type="EMBL" id="GMT05940.1"/>
    </source>
</evidence>
<reference evidence="2" key="1">
    <citation type="submission" date="2023-10" db="EMBL/GenBank/DDBJ databases">
        <title>Genome assembly of Pristionchus species.</title>
        <authorList>
            <person name="Yoshida K."/>
            <person name="Sommer R.J."/>
        </authorList>
    </citation>
    <scope>NUCLEOTIDE SEQUENCE</scope>
    <source>
        <strain evidence="2">RS0144</strain>
    </source>
</reference>
<dbReference type="AlphaFoldDB" id="A0AAV5UJ95"/>
<comment type="caution">
    <text evidence="2">The sequence shown here is derived from an EMBL/GenBank/DDBJ whole genome shotgun (WGS) entry which is preliminary data.</text>
</comment>
<feature type="transmembrane region" description="Helical" evidence="1">
    <location>
        <begin position="42"/>
        <end position="61"/>
    </location>
</feature>
<sequence>ARAYEHKFLLLAFLSFVSTLPLTVHQLIRAYAHFAGIELPEQFLITMFAIIPWFLDLKYFADVHLVIVMNPGFRKQCIYYVKKKLRCLSPAPTFRVSPLSETSC</sequence>